<comment type="caution">
    <text evidence="2">The sequence shown here is derived from an EMBL/GenBank/DDBJ whole genome shotgun (WGS) entry which is preliminary data.</text>
</comment>
<organism evidence="2 3">
    <name type="scientific">Tatumella terrea</name>
    <dbReference type="NCBI Taxonomy" id="419007"/>
    <lineage>
        <taxon>Bacteria</taxon>
        <taxon>Pseudomonadati</taxon>
        <taxon>Pseudomonadota</taxon>
        <taxon>Gammaproteobacteria</taxon>
        <taxon>Enterobacterales</taxon>
        <taxon>Erwiniaceae</taxon>
        <taxon>Tatumella</taxon>
    </lineage>
</organism>
<gene>
    <name evidence="2" type="ORF">ACFP9W_15270</name>
</gene>
<dbReference type="InterPro" id="IPR007138">
    <property type="entry name" value="ABM_dom"/>
</dbReference>
<accession>A0ABW1W0T4</accession>
<dbReference type="Gene3D" id="3.30.70.100">
    <property type="match status" value="1"/>
</dbReference>
<evidence type="ECO:0000259" key="1">
    <source>
        <dbReference type="Pfam" id="PF03992"/>
    </source>
</evidence>
<keyword evidence="2" id="KW-0560">Oxidoreductase</keyword>
<evidence type="ECO:0000313" key="3">
    <source>
        <dbReference type="Proteomes" id="UP001596230"/>
    </source>
</evidence>
<dbReference type="EC" id="1.-.-.-" evidence="2"/>
<dbReference type="RefSeq" id="WP_212712781.1">
    <property type="nucleotide sequence ID" value="NZ_JBHSUB010000018.1"/>
</dbReference>
<dbReference type="SUPFAM" id="SSF54909">
    <property type="entry name" value="Dimeric alpha+beta barrel"/>
    <property type="match status" value="1"/>
</dbReference>
<dbReference type="Pfam" id="PF03992">
    <property type="entry name" value="ABM"/>
    <property type="match status" value="1"/>
</dbReference>
<dbReference type="Proteomes" id="UP001596230">
    <property type="component" value="Unassembled WGS sequence"/>
</dbReference>
<reference evidence="3" key="1">
    <citation type="journal article" date="2019" name="Int. J. Syst. Evol. Microbiol.">
        <title>The Global Catalogue of Microorganisms (GCM) 10K type strain sequencing project: providing services to taxonomists for standard genome sequencing and annotation.</title>
        <authorList>
            <consortium name="The Broad Institute Genomics Platform"/>
            <consortium name="The Broad Institute Genome Sequencing Center for Infectious Disease"/>
            <person name="Wu L."/>
            <person name="Ma J."/>
        </authorList>
    </citation>
    <scope>NUCLEOTIDE SEQUENCE [LARGE SCALE GENOMIC DNA]</scope>
    <source>
        <strain evidence="3">CGMCC 1.18518</strain>
    </source>
</reference>
<dbReference type="GO" id="GO:0004497">
    <property type="term" value="F:monooxygenase activity"/>
    <property type="evidence" value="ECO:0007669"/>
    <property type="project" value="UniProtKB-KW"/>
</dbReference>
<proteinExistence type="predicted"/>
<dbReference type="InterPro" id="IPR011008">
    <property type="entry name" value="Dimeric_a/b-barrel"/>
</dbReference>
<dbReference type="EMBL" id="JBHSUB010000018">
    <property type="protein sequence ID" value="MFC6379414.1"/>
    <property type="molecule type" value="Genomic_DNA"/>
</dbReference>
<sequence length="100" mass="11373">MITAIVKGCIRDGKQDELRRIANLLQHKYSVKEDGCIQYESYIDGTTFITLERWANQAALDKHLAQSHVKKYVPLMRECVENGTFDVLFINGGEIEAVTI</sequence>
<feature type="domain" description="ABM" evidence="1">
    <location>
        <begin position="1"/>
        <end position="73"/>
    </location>
</feature>
<keyword evidence="2" id="KW-0503">Monooxygenase</keyword>
<protein>
    <submittedName>
        <fullName evidence="2">Quinol monooxygenase</fullName>
        <ecNumber evidence="2">1.-.-.-</ecNumber>
    </submittedName>
</protein>
<evidence type="ECO:0000313" key="2">
    <source>
        <dbReference type="EMBL" id="MFC6379414.1"/>
    </source>
</evidence>
<keyword evidence="3" id="KW-1185">Reference proteome</keyword>
<name>A0ABW1W0T4_9GAMM</name>